<dbReference type="EMBL" id="BMZQ01000001">
    <property type="protein sequence ID" value="GHD08788.1"/>
    <property type="molecule type" value="Genomic_DNA"/>
</dbReference>
<sequence length="238" mass="26294">MESQAPVSRSLFDARMSKRLIALIAVLAVLAVLISLGGAWLGRFLALGGLTEDQTLREIVIGNNVLSVPSNTIRFAESRVDGVAERLDIYLHWPDLDGYTAATRDSFNNAKGDKRILFLAFEEATMSRDMTGRFEPIYRQLVEQSGRELGDGLTAYAFKEASGYRDEELVVGLGASPFVARCLMGQAAKGSLAPCERDIRLGEELSLTYRFPRDMLSQSSELDQAVRERAQSLLRTPN</sequence>
<keyword evidence="1" id="KW-0812">Transmembrane</keyword>
<reference evidence="2" key="1">
    <citation type="journal article" date="2014" name="Int. J. Syst. Evol. Microbiol.">
        <title>Complete genome sequence of Corynebacterium casei LMG S-19264T (=DSM 44701T), isolated from a smear-ripened cheese.</title>
        <authorList>
            <consortium name="US DOE Joint Genome Institute (JGI-PGF)"/>
            <person name="Walter F."/>
            <person name="Albersmeier A."/>
            <person name="Kalinowski J."/>
            <person name="Ruckert C."/>
        </authorList>
    </citation>
    <scope>NUCLEOTIDE SEQUENCE</scope>
    <source>
        <strain evidence="2">KCTC 42249</strain>
    </source>
</reference>
<accession>A0A8J3GIQ2</accession>
<reference evidence="2" key="2">
    <citation type="submission" date="2020-09" db="EMBL/GenBank/DDBJ databases">
        <authorList>
            <person name="Sun Q."/>
            <person name="Kim S."/>
        </authorList>
    </citation>
    <scope>NUCLEOTIDE SEQUENCE</scope>
    <source>
        <strain evidence="2">KCTC 42249</strain>
    </source>
</reference>
<dbReference type="AlphaFoldDB" id="A0A8J3GIQ2"/>
<proteinExistence type="predicted"/>
<evidence type="ECO:0000313" key="3">
    <source>
        <dbReference type="Proteomes" id="UP000630142"/>
    </source>
</evidence>
<gene>
    <name evidence="2" type="ORF">GCM10016234_08690</name>
</gene>
<feature type="transmembrane region" description="Helical" evidence="1">
    <location>
        <begin position="20"/>
        <end position="41"/>
    </location>
</feature>
<evidence type="ECO:0000313" key="2">
    <source>
        <dbReference type="EMBL" id="GHD08788.1"/>
    </source>
</evidence>
<organism evidence="2 3">
    <name type="scientific">Tianweitania populi</name>
    <dbReference type="NCBI Taxonomy" id="1607949"/>
    <lineage>
        <taxon>Bacteria</taxon>
        <taxon>Pseudomonadati</taxon>
        <taxon>Pseudomonadota</taxon>
        <taxon>Alphaproteobacteria</taxon>
        <taxon>Hyphomicrobiales</taxon>
        <taxon>Phyllobacteriaceae</taxon>
        <taxon>Tianweitania</taxon>
    </lineage>
</organism>
<keyword evidence="1" id="KW-1133">Transmembrane helix</keyword>
<dbReference type="Proteomes" id="UP000630142">
    <property type="component" value="Unassembled WGS sequence"/>
</dbReference>
<keyword evidence="3" id="KW-1185">Reference proteome</keyword>
<protein>
    <submittedName>
        <fullName evidence="2">Uncharacterized protein</fullName>
    </submittedName>
</protein>
<comment type="caution">
    <text evidence="2">The sequence shown here is derived from an EMBL/GenBank/DDBJ whole genome shotgun (WGS) entry which is preliminary data.</text>
</comment>
<keyword evidence="1" id="KW-0472">Membrane</keyword>
<evidence type="ECO:0000256" key="1">
    <source>
        <dbReference type="SAM" id="Phobius"/>
    </source>
</evidence>
<name>A0A8J3GIQ2_9HYPH</name>